<reference evidence="1 2" key="1">
    <citation type="submission" date="2020-02" db="EMBL/GenBank/DDBJ databases">
        <authorList>
            <person name="Hogendoorn C."/>
        </authorList>
    </citation>
    <scope>NUCLEOTIDE SEQUENCE [LARGE SCALE GENOMIC DNA]</scope>
    <source>
        <strain evidence="1">R501</strain>
    </source>
</reference>
<dbReference type="KEGG" id="hfv:R50_0608"/>
<dbReference type="InterPro" id="IPR018664">
    <property type="entry name" value="DUF2103_metal-binding"/>
</dbReference>
<organism evidence="1 2">
    <name type="scientific">Candidatus Hydrogenisulfobacillus filiaventi</name>
    <dbReference type="NCBI Taxonomy" id="2707344"/>
    <lineage>
        <taxon>Bacteria</taxon>
        <taxon>Bacillati</taxon>
        <taxon>Bacillota</taxon>
        <taxon>Clostridia</taxon>
        <taxon>Eubacteriales</taxon>
        <taxon>Clostridiales Family XVII. Incertae Sedis</taxon>
        <taxon>Candidatus Hydrogenisulfobacillus</taxon>
    </lineage>
</organism>
<accession>A0A6F8ZEJ8</accession>
<sequence length="96" mass="10234">MAKYRQGKVKRQHHVLRELEAGLAFIGQLPEVDGVIPGTIKPKAGGSTGFSFQYLTSSGIKLIGRSGGAAQEVFIITAHPQAVLEALRREGLLPPA</sequence>
<protein>
    <recommendedName>
        <fullName evidence="3">Metal-binding protein</fullName>
    </recommendedName>
</protein>
<evidence type="ECO:0000313" key="1">
    <source>
        <dbReference type="EMBL" id="CAB1128114.1"/>
    </source>
</evidence>
<dbReference type="Proteomes" id="UP000503399">
    <property type="component" value="Chromosome"/>
</dbReference>
<dbReference type="AlphaFoldDB" id="A0A6F8ZEJ8"/>
<name>A0A6F8ZEJ8_9FIRM</name>
<dbReference type="EMBL" id="LR778114">
    <property type="protein sequence ID" value="CAB1128114.1"/>
    <property type="molecule type" value="Genomic_DNA"/>
</dbReference>
<evidence type="ECO:0000313" key="2">
    <source>
        <dbReference type="Proteomes" id="UP000503399"/>
    </source>
</evidence>
<evidence type="ECO:0008006" key="3">
    <source>
        <dbReference type="Google" id="ProtNLM"/>
    </source>
</evidence>
<proteinExistence type="predicted"/>
<gene>
    <name evidence="1" type="ORF">R50_0608</name>
</gene>
<keyword evidence="2" id="KW-1185">Reference proteome</keyword>
<dbReference type="Pfam" id="PF09876">
    <property type="entry name" value="DUF2103"/>
    <property type="match status" value="1"/>
</dbReference>